<sequence>MSDGDSNSPSKLQPTPTHNSPRCENETDPTNSKRPSRGKAKGDKDFKKNGQVEVQFNVRGQPYGKYAAGFSSFLGVTTRDFVPVIVNKWKDLSATYTQQIWEHITQHYVVHELYKRNIFRRMMKLWRDHKSLLLKDVMKQAEEVGLPRAVALLKPDNVDSMEEWLAFLKSKTTAEFREKSERFQSMRGKRTLLHRKSRKSFACLEEELKQQSESPDMISRSDVWLCAYETKKKKGSNEEVEDPEIVKQVKKYKEEEEVASQPCSIKNDVVAKVLGPDRRGRVRGYGFGALPSKVDFQSHVSSKVTILENALAAQGQVVDQLKEMENTSAQQSTSATGQRKRKENPSVVAAASVSDMEHSKHNDANVKSFNNSRGNGNLIQQSFNGNEQYSGDGRPTKAQKADPGKQVCLLSWYDKEELVVATAGILSKNPEVKIHHVPLGHDCWKVSVHEVFHDIALYRSTSEFSKLDASIGSVIAWPIKYIKVN</sequence>
<protein>
    <recommendedName>
        <fullName evidence="2">DUF8039 domain-containing protein</fullName>
    </recommendedName>
</protein>
<feature type="region of interest" description="Disordered" evidence="1">
    <location>
        <begin position="324"/>
        <end position="400"/>
    </location>
</feature>
<feature type="compositionally biased region" description="Basic and acidic residues" evidence="1">
    <location>
        <begin position="355"/>
        <end position="364"/>
    </location>
</feature>
<dbReference type="InterPro" id="IPR004252">
    <property type="entry name" value="Probable_transposase_24"/>
</dbReference>
<gene>
    <name evidence="3" type="ORF">M0R45_035401</name>
</gene>
<evidence type="ECO:0000313" key="4">
    <source>
        <dbReference type="Proteomes" id="UP001457282"/>
    </source>
</evidence>
<feature type="domain" description="DUF8039" evidence="2">
    <location>
        <begin position="408"/>
        <end position="484"/>
    </location>
</feature>
<accession>A0AAW1VVY1</accession>
<evidence type="ECO:0000256" key="1">
    <source>
        <dbReference type="SAM" id="MobiDB-lite"/>
    </source>
</evidence>
<dbReference type="Proteomes" id="UP001457282">
    <property type="component" value="Unassembled WGS sequence"/>
</dbReference>
<evidence type="ECO:0000259" key="2">
    <source>
        <dbReference type="Pfam" id="PF26133"/>
    </source>
</evidence>
<organism evidence="3 4">
    <name type="scientific">Rubus argutus</name>
    <name type="common">Southern blackberry</name>
    <dbReference type="NCBI Taxonomy" id="59490"/>
    <lineage>
        <taxon>Eukaryota</taxon>
        <taxon>Viridiplantae</taxon>
        <taxon>Streptophyta</taxon>
        <taxon>Embryophyta</taxon>
        <taxon>Tracheophyta</taxon>
        <taxon>Spermatophyta</taxon>
        <taxon>Magnoliopsida</taxon>
        <taxon>eudicotyledons</taxon>
        <taxon>Gunneridae</taxon>
        <taxon>Pentapetalae</taxon>
        <taxon>rosids</taxon>
        <taxon>fabids</taxon>
        <taxon>Rosales</taxon>
        <taxon>Rosaceae</taxon>
        <taxon>Rosoideae</taxon>
        <taxon>Rosoideae incertae sedis</taxon>
        <taxon>Rubus</taxon>
    </lineage>
</organism>
<feature type="compositionally biased region" description="Polar residues" evidence="1">
    <location>
        <begin position="365"/>
        <end position="389"/>
    </location>
</feature>
<feature type="compositionally biased region" description="Polar residues" evidence="1">
    <location>
        <begin position="1"/>
        <end position="33"/>
    </location>
</feature>
<dbReference type="EMBL" id="JBEDUW010000007">
    <property type="protein sequence ID" value="KAK9911493.1"/>
    <property type="molecule type" value="Genomic_DNA"/>
</dbReference>
<dbReference type="InterPro" id="IPR058352">
    <property type="entry name" value="DUF8039"/>
</dbReference>
<proteinExistence type="predicted"/>
<keyword evidence="4" id="KW-1185">Reference proteome</keyword>
<feature type="region of interest" description="Disordered" evidence="1">
    <location>
        <begin position="1"/>
        <end position="48"/>
    </location>
</feature>
<feature type="compositionally biased region" description="Polar residues" evidence="1">
    <location>
        <begin position="326"/>
        <end position="337"/>
    </location>
</feature>
<dbReference type="PANTHER" id="PTHR33144:SF55">
    <property type="entry name" value="CHROMATIN REMODELER BROMODOMAIN FAMILY"/>
    <property type="match status" value="1"/>
</dbReference>
<comment type="caution">
    <text evidence="3">The sequence shown here is derived from an EMBL/GenBank/DDBJ whole genome shotgun (WGS) entry which is preliminary data.</text>
</comment>
<dbReference type="AlphaFoldDB" id="A0AAW1VVY1"/>
<dbReference type="Pfam" id="PF03004">
    <property type="entry name" value="Transposase_24"/>
    <property type="match status" value="1"/>
</dbReference>
<dbReference type="PANTHER" id="PTHR33144">
    <property type="entry name" value="OS10G0409366 PROTEIN-RELATED"/>
    <property type="match status" value="1"/>
</dbReference>
<name>A0AAW1VVY1_RUBAR</name>
<evidence type="ECO:0000313" key="3">
    <source>
        <dbReference type="EMBL" id="KAK9911493.1"/>
    </source>
</evidence>
<reference evidence="3 4" key="1">
    <citation type="journal article" date="2023" name="G3 (Bethesda)">
        <title>A chromosome-length genome assembly and annotation of blackberry (Rubus argutus, cv. 'Hillquist').</title>
        <authorList>
            <person name="Bruna T."/>
            <person name="Aryal R."/>
            <person name="Dudchenko O."/>
            <person name="Sargent D.J."/>
            <person name="Mead D."/>
            <person name="Buti M."/>
            <person name="Cavallini A."/>
            <person name="Hytonen T."/>
            <person name="Andres J."/>
            <person name="Pham M."/>
            <person name="Weisz D."/>
            <person name="Mascagni F."/>
            <person name="Usai G."/>
            <person name="Natali L."/>
            <person name="Bassil N."/>
            <person name="Fernandez G.E."/>
            <person name="Lomsadze A."/>
            <person name="Armour M."/>
            <person name="Olukolu B."/>
            <person name="Poorten T."/>
            <person name="Britton C."/>
            <person name="Davik J."/>
            <person name="Ashrafi H."/>
            <person name="Aiden E.L."/>
            <person name="Borodovsky M."/>
            <person name="Worthington M."/>
        </authorList>
    </citation>
    <scope>NUCLEOTIDE SEQUENCE [LARGE SCALE GENOMIC DNA]</scope>
    <source>
        <strain evidence="3">PI 553951</strain>
    </source>
</reference>
<dbReference type="Pfam" id="PF26133">
    <property type="entry name" value="DUF8039"/>
    <property type="match status" value="1"/>
</dbReference>